<keyword evidence="10" id="KW-0112">Calmodulin-binding</keyword>
<evidence type="ECO:0000256" key="5">
    <source>
        <dbReference type="ARBA" id="ARBA00022614"/>
    </source>
</evidence>
<evidence type="ECO:0000259" key="17">
    <source>
        <dbReference type="PROSITE" id="PS50181"/>
    </source>
</evidence>
<dbReference type="InterPro" id="IPR050648">
    <property type="entry name" value="F-box_LRR-repeat"/>
</dbReference>
<evidence type="ECO:0000256" key="13">
    <source>
        <dbReference type="ARBA" id="ARBA00023289"/>
    </source>
</evidence>
<reference evidence="18" key="2">
    <citation type="submission" date="2025-09" db="UniProtKB">
        <authorList>
            <consortium name="Ensembl"/>
        </authorList>
    </citation>
    <scope>IDENTIFICATION</scope>
</reference>
<evidence type="ECO:0000256" key="4">
    <source>
        <dbReference type="ARBA" id="ARBA00022553"/>
    </source>
</evidence>
<evidence type="ECO:0000256" key="9">
    <source>
        <dbReference type="ARBA" id="ARBA00022843"/>
    </source>
</evidence>
<keyword evidence="5" id="KW-0433">Leucine-rich repeat</keyword>
<comment type="subcellular location">
    <subcellularLocation>
        <location evidence="1">Membrane</location>
        <topology evidence="1">Lipid-anchor</topology>
    </subcellularLocation>
</comment>
<accession>A0A8D2LW03</accession>
<organism evidence="18 19">
    <name type="scientific">Varanus komodoensis</name>
    <name type="common">Komodo dragon</name>
    <dbReference type="NCBI Taxonomy" id="61221"/>
    <lineage>
        <taxon>Eukaryota</taxon>
        <taxon>Metazoa</taxon>
        <taxon>Chordata</taxon>
        <taxon>Craniata</taxon>
        <taxon>Vertebrata</taxon>
        <taxon>Euteleostomi</taxon>
        <taxon>Lepidosauria</taxon>
        <taxon>Squamata</taxon>
        <taxon>Bifurcata</taxon>
        <taxon>Unidentata</taxon>
        <taxon>Episquamata</taxon>
        <taxon>Toxicofera</taxon>
        <taxon>Anguimorpha</taxon>
        <taxon>Paleoanguimorpha</taxon>
        <taxon>Varanoidea</taxon>
        <taxon>Varanidae</taxon>
        <taxon>Varanus</taxon>
    </lineage>
</organism>
<reference evidence="18" key="1">
    <citation type="submission" date="2025-08" db="UniProtKB">
        <authorList>
            <consortium name="Ensembl"/>
        </authorList>
    </citation>
    <scope>IDENTIFICATION</scope>
</reference>
<evidence type="ECO:0000256" key="8">
    <source>
        <dbReference type="ARBA" id="ARBA00022837"/>
    </source>
</evidence>
<evidence type="ECO:0000313" key="19">
    <source>
        <dbReference type="Proteomes" id="UP000694545"/>
    </source>
</evidence>
<keyword evidence="13" id="KW-0636">Prenylation</keyword>
<proteinExistence type="predicted"/>
<keyword evidence="12" id="KW-0449">Lipoprotein</keyword>
<dbReference type="FunFam" id="1.20.1280.50:FF:000013">
    <property type="entry name" value="F-box/LRR-repeat protein 20 isoform X1"/>
    <property type="match status" value="1"/>
</dbReference>
<dbReference type="InterPro" id="IPR032675">
    <property type="entry name" value="LRR_dom_sf"/>
</dbReference>
<feature type="domain" description="F-box" evidence="17">
    <location>
        <begin position="9"/>
        <end position="55"/>
    </location>
</feature>
<evidence type="ECO:0000256" key="3">
    <source>
        <dbReference type="ARBA" id="ARBA00022499"/>
    </source>
</evidence>
<keyword evidence="19" id="KW-1185">Reference proteome</keyword>
<dbReference type="Ensembl" id="ENSVKKT00000028439.1">
    <property type="protein sequence ID" value="ENSVKKP00000027767.1"/>
    <property type="gene ID" value="ENSVKKG00000018014.1"/>
</dbReference>
<evidence type="ECO:0000313" key="18">
    <source>
        <dbReference type="Ensembl" id="ENSVKKP00000027767.1"/>
    </source>
</evidence>
<dbReference type="AlphaFoldDB" id="A0A8D2LW03"/>
<dbReference type="GO" id="GO:0005737">
    <property type="term" value="C:cytoplasm"/>
    <property type="evidence" value="ECO:0007669"/>
    <property type="project" value="TreeGrafter"/>
</dbReference>
<dbReference type="SMART" id="SM00367">
    <property type="entry name" value="LRR_CC"/>
    <property type="match status" value="10"/>
</dbReference>
<dbReference type="Proteomes" id="UP000694545">
    <property type="component" value="Unplaced"/>
</dbReference>
<dbReference type="PANTHER" id="PTHR13382">
    <property type="entry name" value="MITOCHONDRIAL ATP SYNTHASE COUPLING FACTOR B"/>
    <property type="match status" value="1"/>
</dbReference>
<dbReference type="InterPro" id="IPR001810">
    <property type="entry name" value="F-box_dom"/>
</dbReference>
<dbReference type="GO" id="GO:0016567">
    <property type="term" value="P:protein ubiquitination"/>
    <property type="evidence" value="ECO:0007669"/>
    <property type="project" value="UniProtKB-ARBA"/>
</dbReference>
<dbReference type="GO" id="GO:1990756">
    <property type="term" value="F:ubiquitin-like ligase-substrate adaptor activity"/>
    <property type="evidence" value="ECO:0007669"/>
    <property type="project" value="UniProtKB-ARBA"/>
</dbReference>
<keyword evidence="9" id="KW-0832">Ubl conjugation</keyword>
<keyword evidence="6" id="KW-0677">Repeat</keyword>
<dbReference type="FunFam" id="3.80.10.10:FF:000060">
    <property type="entry name" value="F-box/LRR-repeat protein 20 isoform 2"/>
    <property type="match status" value="1"/>
</dbReference>
<evidence type="ECO:0000256" key="16">
    <source>
        <dbReference type="ARBA" id="ARBA00077972"/>
    </source>
</evidence>
<protein>
    <recommendedName>
        <fullName evidence="15">F-box/LRR-repeat protein 2</fullName>
    </recommendedName>
    <alternativeName>
        <fullName evidence="16">F-box and leucine-rich repeat protein 2</fullName>
    </alternativeName>
</protein>
<evidence type="ECO:0000256" key="7">
    <source>
        <dbReference type="ARBA" id="ARBA00022786"/>
    </source>
</evidence>
<evidence type="ECO:0000256" key="11">
    <source>
        <dbReference type="ARBA" id="ARBA00023136"/>
    </source>
</evidence>
<dbReference type="Pfam" id="PF25372">
    <property type="entry name" value="DUF7885"/>
    <property type="match status" value="1"/>
</dbReference>
<comment type="subunit">
    <text evidence="14">Part of the SCF (SKP1-CUL1-F-box) E3 ubiquitin-protein ligase complex SCF(FBXL2) composed of CUL1, SKP1, RBX1 and FBXL2. Interacts with calmodulin; may antagonize substrate ubiquitination by SCF(FBXL2). May interact with PIK3R1. Interacts with PTPN13.</text>
</comment>
<dbReference type="SUPFAM" id="SSF52047">
    <property type="entry name" value="RNI-like"/>
    <property type="match status" value="1"/>
</dbReference>
<dbReference type="Gene3D" id="3.80.10.10">
    <property type="entry name" value="Ribonuclease Inhibitor"/>
    <property type="match status" value="2"/>
</dbReference>
<keyword evidence="3" id="KW-1017">Isopeptide bond</keyword>
<dbReference type="InterPro" id="IPR006553">
    <property type="entry name" value="Leu-rich_rpt_Cys-con_subtyp"/>
</dbReference>
<keyword evidence="4" id="KW-0597">Phosphoprotein</keyword>
<name>A0A8D2LW03_VARKO</name>
<dbReference type="FunFam" id="3.80.10.10:FF:000042">
    <property type="entry name" value="F-box/LRR-repeat protein 20 isoform 2"/>
    <property type="match status" value="1"/>
</dbReference>
<evidence type="ECO:0000256" key="10">
    <source>
        <dbReference type="ARBA" id="ARBA00022860"/>
    </source>
</evidence>
<sequence length="408" mass="45383">MVFSNDDEALINKKLPKELLLRIFSFLDIITLCRCAQVSKSWNVLALDGSNWQRIDLFNFQTDVEGRVLENISKRCGGFLRQLSLRGCLGVGDSSLKTFAQNCRNIEHLNLNGCTKITDSTCYSLSKFCPRLKHLDLTSCISITNSSLRSLSEGCQNLEFLNLSWCDQITKDGIEALVKGCNGLKALFLRGCTQLVDEALHHIETHCHELVILNLQSCMVNDGIAAICKGCHQLQSLCVSGCTNLTDASLIALGLNCPRLKILEAARCSHLTDAGFTLLARNCHELEKMDLEECVLVRTICTSLSHCELITDDGILHLSSSTCGHERLQVLELDNCLLITDVTLEHLENCHNLERIELYDCQQVTRAGIKRIRAHLPDVKVHAYFAPVTPPPSVGGTRQQLCRCCIIL</sequence>
<dbReference type="PROSITE" id="PS50181">
    <property type="entry name" value="FBOX"/>
    <property type="match status" value="1"/>
</dbReference>
<keyword evidence="7" id="KW-0833">Ubl conjugation pathway</keyword>
<dbReference type="GO" id="GO:0016020">
    <property type="term" value="C:membrane"/>
    <property type="evidence" value="ECO:0007669"/>
    <property type="project" value="UniProtKB-SubCell"/>
</dbReference>
<comment type="pathway">
    <text evidence="2">Protein modification; protein ubiquitination.</text>
</comment>
<evidence type="ECO:0000256" key="14">
    <source>
        <dbReference type="ARBA" id="ARBA00065449"/>
    </source>
</evidence>
<dbReference type="PANTHER" id="PTHR13382:SF7">
    <property type="entry name" value="LEUCINE-RICH REPEAT-CONTAINING PROTEIN"/>
    <property type="match status" value="1"/>
</dbReference>
<evidence type="ECO:0000256" key="15">
    <source>
        <dbReference type="ARBA" id="ARBA00070275"/>
    </source>
</evidence>
<dbReference type="SMART" id="SM00256">
    <property type="entry name" value="FBOX"/>
    <property type="match status" value="1"/>
</dbReference>
<evidence type="ECO:0000256" key="1">
    <source>
        <dbReference type="ARBA" id="ARBA00004635"/>
    </source>
</evidence>
<keyword evidence="8" id="KW-0106">Calcium</keyword>
<evidence type="ECO:0000256" key="12">
    <source>
        <dbReference type="ARBA" id="ARBA00023288"/>
    </source>
</evidence>
<dbReference type="InterPro" id="IPR057207">
    <property type="entry name" value="FBXL15_LRR"/>
</dbReference>
<dbReference type="Pfam" id="PF12937">
    <property type="entry name" value="F-box-like"/>
    <property type="match status" value="1"/>
</dbReference>
<keyword evidence="11" id="KW-0472">Membrane</keyword>
<evidence type="ECO:0000256" key="2">
    <source>
        <dbReference type="ARBA" id="ARBA00004906"/>
    </source>
</evidence>
<evidence type="ECO:0000256" key="6">
    <source>
        <dbReference type="ARBA" id="ARBA00022737"/>
    </source>
</evidence>
<dbReference type="GO" id="GO:0031146">
    <property type="term" value="P:SCF-dependent proteasomal ubiquitin-dependent protein catabolic process"/>
    <property type="evidence" value="ECO:0007669"/>
    <property type="project" value="UniProtKB-ARBA"/>
</dbReference>
<dbReference type="GO" id="GO:0005516">
    <property type="term" value="F:calmodulin binding"/>
    <property type="evidence" value="ECO:0007669"/>
    <property type="project" value="UniProtKB-KW"/>
</dbReference>
<dbReference type="CDD" id="cd22115">
    <property type="entry name" value="F-box_FBXL2-like"/>
    <property type="match status" value="1"/>
</dbReference>
<dbReference type="GO" id="GO:0031347">
    <property type="term" value="P:regulation of defense response"/>
    <property type="evidence" value="ECO:0007669"/>
    <property type="project" value="UniProtKB-ARBA"/>
</dbReference>